<accession>A0AAD6EIJ7</accession>
<organism evidence="2 3">
    <name type="scientific">Penicillium hordei</name>
    <dbReference type="NCBI Taxonomy" id="40994"/>
    <lineage>
        <taxon>Eukaryota</taxon>
        <taxon>Fungi</taxon>
        <taxon>Dikarya</taxon>
        <taxon>Ascomycota</taxon>
        <taxon>Pezizomycotina</taxon>
        <taxon>Eurotiomycetes</taxon>
        <taxon>Eurotiomycetidae</taxon>
        <taxon>Eurotiales</taxon>
        <taxon>Aspergillaceae</taxon>
        <taxon>Penicillium</taxon>
    </lineage>
</organism>
<feature type="compositionally biased region" description="Basic and acidic residues" evidence="1">
    <location>
        <begin position="1"/>
        <end position="15"/>
    </location>
</feature>
<name>A0AAD6EIJ7_9EURO</name>
<feature type="region of interest" description="Disordered" evidence="1">
    <location>
        <begin position="1"/>
        <end position="27"/>
    </location>
</feature>
<keyword evidence="3" id="KW-1185">Reference proteome</keyword>
<dbReference type="AlphaFoldDB" id="A0AAD6EIJ7"/>
<gene>
    <name evidence="2" type="ORF">N7537_002999</name>
</gene>
<evidence type="ECO:0000256" key="1">
    <source>
        <dbReference type="SAM" id="MobiDB-lite"/>
    </source>
</evidence>
<sequence>MEPGPHRWEHMWEHQTHRKPPSTKQALSTNRISNIPTAIKQRDAMLKRGAVHASNIPDRNLIRLGGMAGDGPRMDLG</sequence>
<dbReference type="Proteomes" id="UP001213799">
    <property type="component" value="Unassembled WGS sequence"/>
</dbReference>
<evidence type="ECO:0000313" key="3">
    <source>
        <dbReference type="Proteomes" id="UP001213799"/>
    </source>
</evidence>
<dbReference type="RefSeq" id="XP_056759052.1">
    <property type="nucleotide sequence ID" value="XM_056894057.1"/>
</dbReference>
<dbReference type="EMBL" id="JAQJAE010000001">
    <property type="protein sequence ID" value="KAJ5617885.1"/>
    <property type="molecule type" value="Genomic_DNA"/>
</dbReference>
<dbReference type="GeneID" id="81584299"/>
<proteinExistence type="predicted"/>
<comment type="caution">
    <text evidence="2">The sequence shown here is derived from an EMBL/GenBank/DDBJ whole genome shotgun (WGS) entry which is preliminary data.</text>
</comment>
<reference evidence="2" key="1">
    <citation type="journal article" date="2023" name="IMA Fungus">
        <title>Comparative genomic study of the Penicillium genus elucidates a diverse pangenome and 15 lateral gene transfer events.</title>
        <authorList>
            <person name="Petersen C."/>
            <person name="Sorensen T."/>
            <person name="Nielsen M.R."/>
            <person name="Sondergaard T.E."/>
            <person name="Sorensen J.L."/>
            <person name="Fitzpatrick D.A."/>
            <person name="Frisvad J.C."/>
            <person name="Nielsen K.L."/>
        </authorList>
    </citation>
    <scope>NUCLEOTIDE SEQUENCE</scope>
    <source>
        <strain evidence="2">IBT 12815</strain>
    </source>
</reference>
<protein>
    <submittedName>
        <fullName evidence="2">Uncharacterized protein</fullName>
    </submittedName>
</protein>
<reference evidence="2" key="2">
    <citation type="submission" date="2023-01" db="EMBL/GenBank/DDBJ databases">
        <authorList>
            <person name="Petersen C."/>
        </authorList>
    </citation>
    <scope>NUCLEOTIDE SEQUENCE</scope>
    <source>
        <strain evidence="2">IBT 12815</strain>
    </source>
</reference>
<evidence type="ECO:0000313" key="2">
    <source>
        <dbReference type="EMBL" id="KAJ5617885.1"/>
    </source>
</evidence>